<dbReference type="SUPFAM" id="SSF56601">
    <property type="entry name" value="beta-lactamase/transpeptidase-like"/>
    <property type="match status" value="1"/>
</dbReference>
<gene>
    <name evidence="11" type="ORF">APX70_02449</name>
</gene>
<evidence type="ECO:0000256" key="4">
    <source>
        <dbReference type="ARBA" id="ARBA00022679"/>
    </source>
</evidence>
<evidence type="ECO:0000256" key="1">
    <source>
        <dbReference type="ARBA" id="ARBA00004370"/>
    </source>
</evidence>
<protein>
    <submittedName>
        <fullName evidence="11">Penicillin-binding protein 1B</fullName>
    </submittedName>
</protein>
<comment type="catalytic activity">
    <reaction evidence="9">
        <text>Preferential cleavage: (Ac)2-L-Lys-D-Ala-|-D-Ala. Also transpeptidation of peptidyl-alanyl moieties that are N-acyl substituents of D-alanine.</text>
        <dbReference type="EC" id="3.4.16.4"/>
    </reaction>
</comment>
<dbReference type="Gene3D" id="3.40.710.10">
    <property type="entry name" value="DD-peptidase/beta-lactamase superfamily"/>
    <property type="match status" value="1"/>
</dbReference>
<evidence type="ECO:0000256" key="2">
    <source>
        <dbReference type="ARBA" id="ARBA00022475"/>
    </source>
</evidence>
<evidence type="ECO:0000256" key="6">
    <source>
        <dbReference type="ARBA" id="ARBA00022984"/>
    </source>
</evidence>
<evidence type="ECO:0000256" key="3">
    <source>
        <dbReference type="ARBA" id="ARBA00022676"/>
    </source>
</evidence>
<dbReference type="GO" id="GO:0008360">
    <property type="term" value="P:regulation of cell shape"/>
    <property type="evidence" value="ECO:0007669"/>
    <property type="project" value="UniProtKB-KW"/>
</dbReference>
<evidence type="ECO:0000256" key="5">
    <source>
        <dbReference type="ARBA" id="ARBA00022960"/>
    </source>
</evidence>
<evidence type="ECO:0000256" key="10">
    <source>
        <dbReference type="ARBA" id="ARBA00049902"/>
    </source>
</evidence>
<accession>A0A3M2TYT4</accession>
<keyword evidence="6" id="KW-0573">Peptidoglycan synthesis</keyword>
<dbReference type="Proteomes" id="UP000282378">
    <property type="component" value="Unassembled WGS sequence"/>
</dbReference>
<evidence type="ECO:0000256" key="9">
    <source>
        <dbReference type="ARBA" id="ARBA00034000"/>
    </source>
</evidence>
<organism evidence="11 12">
    <name type="scientific">Pseudomonas syringae pv. maculicola</name>
    <dbReference type="NCBI Taxonomy" id="59511"/>
    <lineage>
        <taxon>Bacteria</taxon>
        <taxon>Pseudomonadati</taxon>
        <taxon>Pseudomonadota</taxon>
        <taxon>Gammaproteobacteria</taxon>
        <taxon>Pseudomonadales</taxon>
        <taxon>Pseudomonadaceae</taxon>
        <taxon>Pseudomonas</taxon>
    </lineage>
</organism>
<dbReference type="GO" id="GO:0008955">
    <property type="term" value="F:peptidoglycan glycosyltransferase activity"/>
    <property type="evidence" value="ECO:0007669"/>
    <property type="project" value="UniProtKB-EC"/>
</dbReference>
<dbReference type="AlphaFoldDB" id="A0A3M2TYT4"/>
<dbReference type="EMBL" id="RBNL01004958">
    <property type="protein sequence ID" value="RML19897.1"/>
    <property type="molecule type" value="Genomic_DNA"/>
</dbReference>
<keyword evidence="5" id="KW-0133">Cell shape</keyword>
<dbReference type="GO" id="GO:0009252">
    <property type="term" value="P:peptidoglycan biosynthetic process"/>
    <property type="evidence" value="ECO:0007669"/>
    <property type="project" value="UniProtKB-KW"/>
</dbReference>
<evidence type="ECO:0000313" key="11">
    <source>
        <dbReference type="EMBL" id="RML19897.1"/>
    </source>
</evidence>
<reference evidence="11 12" key="1">
    <citation type="submission" date="2018-08" db="EMBL/GenBank/DDBJ databases">
        <title>Recombination of ecologically and evolutionarily significant loci maintains genetic cohesion in the Pseudomonas syringae species complex.</title>
        <authorList>
            <person name="Dillon M."/>
            <person name="Thakur S."/>
            <person name="Almeida R.N.D."/>
            <person name="Weir B.S."/>
            <person name="Guttman D.S."/>
        </authorList>
    </citation>
    <scope>NUCLEOTIDE SEQUENCE [LARGE SCALE GENOMIC DNA]</scope>
    <source>
        <strain evidence="11 12">88_10</strain>
    </source>
</reference>
<dbReference type="InterPro" id="IPR050396">
    <property type="entry name" value="Glycosyltr_51/Transpeptidase"/>
</dbReference>
<keyword evidence="4" id="KW-0808">Transferase</keyword>
<dbReference type="InterPro" id="IPR012338">
    <property type="entry name" value="Beta-lactam/transpept-like"/>
</dbReference>
<keyword evidence="2" id="KW-1003">Cell membrane</keyword>
<name>A0A3M2TYT4_PSEYM</name>
<dbReference type="GO" id="GO:0071555">
    <property type="term" value="P:cell wall organization"/>
    <property type="evidence" value="ECO:0007669"/>
    <property type="project" value="UniProtKB-KW"/>
</dbReference>
<dbReference type="PANTHER" id="PTHR32282:SF11">
    <property type="entry name" value="PENICILLIN-BINDING PROTEIN 1B"/>
    <property type="match status" value="1"/>
</dbReference>
<dbReference type="PANTHER" id="PTHR32282">
    <property type="entry name" value="BINDING PROTEIN TRANSPEPTIDASE, PUTATIVE-RELATED"/>
    <property type="match status" value="1"/>
</dbReference>
<keyword evidence="3" id="KW-0328">Glycosyltransferase</keyword>
<comment type="catalytic activity">
    <reaction evidence="10">
        <text>[GlcNAc-(1-&gt;4)-Mur2Ac(oyl-L-Ala-gamma-D-Glu-L-Lys-D-Ala-D-Ala)](n)-di-trans,octa-cis-undecaprenyl diphosphate + beta-D-GlcNAc-(1-&gt;4)-Mur2Ac(oyl-L-Ala-gamma-D-Glu-L-Lys-D-Ala-D-Ala)-di-trans,octa-cis-undecaprenyl diphosphate = [GlcNAc-(1-&gt;4)-Mur2Ac(oyl-L-Ala-gamma-D-Glu-L-Lys-D-Ala-D-Ala)](n+1)-di-trans,octa-cis-undecaprenyl diphosphate + di-trans,octa-cis-undecaprenyl diphosphate + H(+)</text>
        <dbReference type="Rhea" id="RHEA:23708"/>
        <dbReference type="Rhea" id="RHEA-COMP:9602"/>
        <dbReference type="Rhea" id="RHEA-COMP:9603"/>
        <dbReference type="ChEBI" id="CHEBI:15378"/>
        <dbReference type="ChEBI" id="CHEBI:58405"/>
        <dbReference type="ChEBI" id="CHEBI:60033"/>
        <dbReference type="ChEBI" id="CHEBI:78435"/>
        <dbReference type="EC" id="2.4.99.28"/>
    </reaction>
</comment>
<sequence length="115" mass="12332">AVATPEVVAAAKKLPLGVTKTGTLADSSFPAFLDLVKRQLREDYRDEDLTEEGLRIFTSFDPILQMKSQAAMDDTFKKLAGRKGVDEVEAGMVVTNPETGEVQALIGGREAGFSG</sequence>
<proteinExistence type="predicted"/>
<dbReference type="GO" id="GO:0016020">
    <property type="term" value="C:membrane"/>
    <property type="evidence" value="ECO:0007669"/>
    <property type="project" value="UniProtKB-SubCell"/>
</dbReference>
<comment type="subcellular location">
    <subcellularLocation>
        <location evidence="1">Membrane</location>
    </subcellularLocation>
</comment>
<dbReference type="GO" id="GO:0009002">
    <property type="term" value="F:serine-type D-Ala-D-Ala carboxypeptidase activity"/>
    <property type="evidence" value="ECO:0007669"/>
    <property type="project" value="UniProtKB-EC"/>
</dbReference>
<keyword evidence="7" id="KW-0472">Membrane</keyword>
<comment type="caution">
    <text evidence="11">The sequence shown here is derived from an EMBL/GenBank/DDBJ whole genome shotgun (WGS) entry which is preliminary data.</text>
</comment>
<evidence type="ECO:0000313" key="12">
    <source>
        <dbReference type="Proteomes" id="UP000282378"/>
    </source>
</evidence>
<evidence type="ECO:0000256" key="7">
    <source>
        <dbReference type="ARBA" id="ARBA00023136"/>
    </source>
</evidence>
<feature type="non-terminal residue" evidence="11">
    <location>
        <position position="115"/>
    </location>
</feature>
<keyword evidence="8" id="KW-0961">Cell wall biogenesis/degradation</keyword>
<evidence type="ECO:0000256" key="8">
    <source>
        <dbReference type="ARBA" id="ARBA00023316"/>
    </source>
</evidence>
<dbReference type="GO" id="GO:0030288">
    <property type="term" value="C:outer membrane-bounded periplasmic space"/>
    <property type="evidence" value="ECO:0007669"/>
    <property type="project" value="TreeGrafter"/>
</dbReference>
<feature type="non-terminal residue" evidence="11">
    <location>
        <position position="1"/>
    </location>
</feature>